<dbReference type="PROSITE" id="PS00092">
    <property type="entry name" value="N6_MTASE"/>
    <property type="match status" value="1"/>
</dbReference>
<dbReference type="EC" id="2.1.1.171" evidence="4"/>
<dbReference type="GO" id="GO:0052913">
    <property type="term" value="F:16S rRNA (guanine(966)-N(2))-methyltransferase activity"/>
    <property type="evidence" value="ECO:0007669"/>
    <property type="project" value="UniProtKB-EC"/>
</dbReference>
<dbReference type="InterPro" id="IPR029063">
    <property type="entry name" value="SAM-dependent_MTases_sf"/>
</dbReference>
<evidence type="ECO:0000256" key="2">
    <source>
        <dbReference type="ARBA" id="ARBA00022679"/>
    </source>
</evidence>
<evidence type="ECO:0000256" key="1">
    <source>
        <dbReference type="ARBA" id="ARBA00022603"/>
    </source>
</evidence>
<dbReference type="SUPFAM" id="SSF53335">
    <property type="entry name" value="S-adenosyl-L-methionine-dependent methyltransferases"/>
    <property type="match status" value="1"/>
</dbReference>
<feature type="region of interest" description="Disordered" evidence="3">
    <location>
        <begin position="1"/>
        <end position="33"/>
    </location>
</feature>
<comment type="caution">
    <text evidence="4">The sequence shown here is derived from an EMBL/GenBank/DDBJ whole genome shotgun (WGS) entry which is preliminary data.</text>
</comment>
<dbReference type="InterPro" id="IPR002052">
    <property type="entry name" value="DNA_methylase_N6_adenine_CS"/>
</dbReference>
<dbReference type="InterPro" id="IPR004398">
    <property type="entry name" value="RNA_MeTrfase_RsmD"/>
</dbReference>
<evidence type="ECO:0000256" key="3">
    <source>
        <dbReference type="SAM" id="MobiDB-lite"/>
    </source>
</evidence>
<protein>
    <submittedName>
        <fullName evidence="4">Ribosomal RNA small subunit methyltransferase D</fullName>
        <ecNumber evidence="4">2.1.1.171</ecNumber>
    </submittedName>
</protein>
<gene>
    <name evidence="4" type="primary">rsmD_11</name>
    <name evidence="4" type="ORF">GALL_384260</name>
</gene>
<accession>A0A1J5QQS3</accession>
<evidence type="ECO:0000313" key="4">
    <source>
        <dbReference type="EMBL" id="OIQ79827.1"/>
    </source>
</evidence>
<dbReference type="EMBL" id="MLJW01001153">
    <property type="protein sequence ID" value="OIQ79827.1"/>
    <property type="molecule type" value="Genomic_DNA"/>
</dbReference>
<dbReference type="PIRSF" id="PIRSF004553">
    <property type="entry name" value="CHP00095"/>
    <property type="match status" value="1"/>
</dbReference>
<name>A0A1J5QQS3_9ZZZZ</name>
<dbReference type="PANTHER" id="PTHR43542:SF1">
    <property type="entry name" value="METHYLTRANSFERASE"/>
    <property type="match status" value="1"/>
</dbReference>
<dbReference type="CDD" id="cd02440">
    <property type="entry name" value="AdoMet_MTases"/>
    <property type="match status" value="1"/>
</dbReference>
<dbReference type="Pfam" id="PF03602">
    <property type="entry name" value="Cons_hypoth95"/>
    <property type="match status" value="1"/>
</dbReference>
<keyword evidence="2 4" id="KW-0808">Transferase</keyword>
<proteinExistence type="predicted"/>
<sequence>MLTLPNPPHIASHMPGKPAPAPRPASRQSQRGPGVVRIIGGSLKRSKLVVADRPGLRPTPDRVRETLFNWLGQDLGGLRCLDLFAGSGALGLEAASRGAASVDLVERDPHLAKLLADACARLGAAQAHVHARDALQFAADRPAASYDLVFIDPPFTQAASGLHAAALAAAARLLPPGGQAYLEAPDARLLEAWTAGPDWTVHRQDRAGAVHYALLQRLPAEPVPG</sequence>
<dbReference type="PANTHER" id="PTHR43542">
    <property type="entry name" value="METHYLTRANSFERASE"/>
    <property type="match status" value="1"/>
</dbReference>
<dbReference type="NCBIfam" id="TIGR00095">
    <property type="entry name" value="16S rRNA (guanine(966)-N(2))-methyltransferase RsmD"/>
    <property type="match status" value="1"/>
</dbReference>
<reference evidence="4" key="1">
    <citation type="submission" date="2016-10" db="EMBL/GenBank/DDBJ databases">
        <title>Sequence of Gallionella enrichment culture.</title>
        <authorList>
            <person name="Poehlein A."/>
            <person name="Muehling M."/>
            <person name="Daniel R."/>
        </authorList>
    </citation>
    <scope>NUCLEOTIDE SEQUENCE</scope>
</reference>
<dbReference type="GO" id="GO:0003676">
    <property type="term" value="F:nucleic acid binding"/>
    <property type="evidence" value="ECO:0007669"/>
    <property type="project" value="InterPro"/>
</dbReference>
<dbReference type="AlphaFoldDB" id="A0A1J5QQS3"/>
<organism evidence="4">
    <name type="scientific">mine drainage metagenome</name>
    <dbReference type="NCBI Taxonomy" id="410659"/>
    <lineage>
        <taxon>unclassified sequences</taxon>
        <taxon>metagenomes</taxon>
        <taxon>ecological metagenomes</taxon>
    </lineage>
</organism>
<keyword evidence="1 4" id="KW-0489">Methyltransferase</keyword>
<dbReference type="Gene3D" id="3.40.50.150">
    <property type="entry name" value="Vaccinia Virus protein VP39"/>
    <property type="match status" value="1"/>
</dbReference>